<evidence type="ECO:0000313" key="2">
    <source>
        <dbReference type="Proteomes" id="UP001409585"/>
    </source>
</evidence>
<dbReference type="RefSeq" id="WP_345426399.1">
    <property type="nucleotide sequence ID" value="NZ_AP031496.1"/>
</dbReference>
<evidence type="ECO:0000313" key="1">
    <source>
        <dbReference type="EMBL" id="GAA4955002.1"/>
    </source>
</evidence>
<dbReference type="InterPro" id="IPR012292">
    <property type="entry name" value="Globin/Proto"/>
</dbReference>
<organism evidence="1 2">
    <name type="scientific">Halioxenophilus aromaticivorans</name>
    <dbReference type="NCBI Taxonomy" id="1306992"/>
    <lineage>
        <taxon>Bacteria</taxon>
        <taxon>Pseudomonadati</taxon>
        <taxon>Pseudomonadota</taxon>
        <taxon>Gammaproteobacteria</taxon>
        <taxon>Alteromonadales</taxon>
        <taxon>Alteromonadaceae</taxon>
        <taxon>Halioxenophilus</taxon>
    </lineage>
</organism>
<protein>
    <recommendedName>
        <fullName evidence="3">Globin</fullName>
    </recommendedName>
</protein>
<dbReference type="Proteomes" id="UP001409585">
    <property type="component" value="Unassembled WGS sequence"/>
</dbReference>
<dbReference type="GO" id="GO:0019825">
    <property type="term" value="F:oxygen binding"/>
    <property type="evidence" value="ECO:0007669"/>
    <property type="project" value="InterPro"/>
</dbReference>
<dbReference type="GO" id="GO:0020037">
    <property type="term" value="F:heme binding"/>
    <property type="evidence" value="ECO:0007669"/>
    <property type="project" value="InterPro"/>
</dbReference>
<name>A0AAV3U7N0_9ALTE</name>
<dbReference type="AlphaFoldDB" id="A0AAV3U7N0"/>
<sequence>MAPVFLEHALIDINEQLQTISLYWQKMFFGNAQYNNHLIKLHRTINAVHAFEEMHFQRWLSNFEAAMASFSGLMADRSLFVSLEKFWKI</sequence>
<reference evidence="2" key="1">
    <citation type="journal article" date="2019" name="Int. J. Syst. Evol. Microbiol.">
        <title>The Global Catalogue of Microorganisms (GCM) 10K type strain sequencing project: providing services to taxonomists for standard genome sequencing and annotation.</title>
        <authorList>
            <consortium name="The Broad Institute Genomics Platform"/>
            <consortium name="The Broad Institute Genome Sequencing Center for Infectious Disease"/>
            <person name="Wu L."/>
            <person name="Ma J."/>
        </authorList>
    </citation>
    <scope>NUCLEOTIDE SEQUENCE [LARGE SCALE GENOMIC DNA]</scope>
    <source>
        <strain evidence="2">JCM 19134</strain>
    </source>
</reference>
<dbReference type="InterPro" id="IPR009050">
    <property type="entry name" value="Globin-like_sf"/>
</dbReference>
<proteinExistence type="predicted"/>
<dbReference type="EMBL" id="BAABLX010000066">
    <property type="protein sequence ID" value="GAA4955002.1"/>
    <property type="molecule type" value="Genomic_DNA"/>
</dbReference>
<gene>
    <name evidence="1" type="ORF">GCM10025791_38980</name>
</gene>
<dbReference type="SUPFAM" id="SSF46458">
    <property type="entry name" value="Globin-like"/>
    <property type="match status" value="1"/>
</dbReference>
<keyword evidence="2" id="KW-1185">Reference proteome</keyword>
<dbReference type="Gene3D" id="1.10.490.10">
    <property type="entry name" value="Globins"/>
    <property type="match status" value="1"/>
</dbReference>
<comment type="caution">
    <text evidence="1">The sequence shown here is derived from an EMBL/GenBank/DDBJ whole genome shotgun (WGS) entry which is preliminary data.</text>
</comment>
<evidence type="ECO:0008006" key="3">
    <source>
        <dbReference type="Google" id="ProtNLM"/>
    </source>
</evidence>
<accession>A0AAV3U7N0</accession>